<dbReference type="OrthoDB" id="8161897at2"/>
<comment type="subcellular location">
    <subcellularLocation>
        <location evidence="1">Membrane</location>
        <topology evidence="1">Multi-pass membrane protein</topology>
    </subcellularLocation>
</comment>
<feature type="transmembrane region" description="Helical" evidence="5">
    <location>
        <begin position="97"/>
        <end position="115"/>
    </location>
</feature>
<feature type="transmembrane region" description="Helical" evidence="5">
    <location>
        <begin position="6"/>
        <end position="28"/>
    </location>
</feature>
<comment type="caution">
    <text evidence="6">The sequence shown here is derived from an EMBL/GenBank/DDBJ whole genome shotgun (WGS) entry which is preliminary data.</text>
</comment>
<evidence type="ECO:0000256" key="5">
    <source>
        <dbReference type="SAM" id="Phobius"/>
    </source>
</evidence>
<dbReference type="RefSeq" id="WP_137344233.1">
    <property type="nucleotide sequence ID" value="NZ_BSQH01000027.1"/>
</dbReference>
<keyword evidence="3 5" id="KW-1133">Transmembrane helix</keyword>
<evidence type="ECO:0000313" key="7">
    <source>
        <dbReference type="Proteomes" id="UP000304900"/>
    </source>
</evidence>
<keyword evidence="4 5" id="KW-0472">Membrane</keyword>
<evidence type="ECO:0000256" key="4">
    <source>
        <dbReference type="ARBA" id="ARBA00023136"/>
    </source>
</evidence>
<organism evidence="6 7">
    <name type="scientific">Dyadobacter frigoris</name>
    <dbReference type="NCBI Taxonomy" id="2576211"/>
    <lineage>
        <taxon>Bacteria</taxon>
        <taxon>Pseudomonadati</taxon>
        <taxon>Bacteroidota</taxon>
        <taxon>Cytophagia</taxon>
        <taxon>Cytophagales</taxon>
        <taxon>Spirosomataceae</taxon>
        <taxon>Dyadobacter</taxon>
    </lineage>
</organism>
<dbReference type="AlphaFoldDB" id="A0A4U6CQ73"/>
<proteinExistence type="predicted"/>
<evidence type="ECO:0000256" key="2">
    <source>
        <dbReference type="ARBA" id="ARBA00022692"/>
    </source>
</evidence>
<name>A0A4U6CQ73_9BACT</name>
<protein>
    <submittedName>
        <fullName evidence="6">DoxX family membrane protein</fullName>
    </submittedName>
</protein>
<dbReference type="Proteomes" id="UP000304900">
    <property type="component" value="Unassembled WGS sequence"/>
</dbReference>
<dbReference type="InterPro" id="IPR032808">
    <property type="entry name" value="DoxX"/>
</dbReference>
<feature type="transmembrane region" description="Helical" evidence="5">
    <location>
        <begin position="59"/>
        <end position="91"/>
    </location>
</feature>
<accession>A0A4U6CQ73</accession>
<sequence>MKIAVIIVRVLMGLMFLFASIAYFFKLIPPQELSGPMKLFNEGLTASGYFMPFLKAVELIAGILLVAGLFIPLTAIVIFPITINIFLVHVFLAPEGIPIAIFMLAGNLFIAWYHRKSYAPLFVMK</sequence>
<keyword evidence="2 5" id="KW-0812">Transmembrane</keyword>
<reference evidence="6 7" key="1">
    <citation type="submission" date="2019-05" db="EMBL/GenBank/DDBJ databases">
        <title>Dyadobacter AR-3-8 sp. nov., isolated from arctic soil.</title>
        <authorList>
            <person name="Chaudhary D.K."/>
        </authorList>
    </citation>
    <scope>NUCLEOTIDE SEQUENCE [LARGE SCALE GENOMIC DNA]</scope>
    <source>
        <strain evidence="6 7">AR-3-8</strain>
    </source>
</reference>
<evidence type="ECO:0000256" key="3">
    <source>
        <dbReference type="ARBA" id="ARBA00022989"/>
    </source>
</evidence>
<dbReference type="EMBL" id="SZVO01000025">
    <property type="protein sequence ID" value="TKT86276.1"/>
    <property type="molecule type" value="Genomic_DNA"/>
</dbReference>
<keyword evidence="7" id="KW-1185">Reference proteome</keyword>
<evidence type="ECO:0000256" key="1">
    <source>
        <dbReference type="ARBA" id="ARBA00004141"/>
    </source>
</evidence>
<gene>
    <name evidence="6" type="ORF">FDK13_32715</name>
</gene>
<evidence type="ECO:0000313" key="6">
    <source>
        <dbReference type="EMBL" id="TKT86276.1"/>
    </source>
</evidence>
<dbReference type="Pfam" id="PF07681">
    <property type="entry name" value="DoxX"/>
    <property type="match status" value="1"/>
</dbReference>
<dbReference type="GO" id="GO:0016020">
    <property type="term" value="C:membrane"/>
    <property type="evidence" value="ECO:0007669"/>
    <property type="project" value="UniProtKB-SubCell"/>
</dbReference>